<reference evidence="1 2" key="1">
    <citation type="submission" date="2021-04" db="EMBL/GenBank/DDBJ databases">
        <authorList>
            <person name="De Guttry C."/>
            <person name="Zahm M."/>
            <person name="Klopp C."/>
            <person name="Cabau C."/>
            <person name="Louis A."/>
            <person name="Berthelot C."/>
            <person name="Parey E."/>
            <person name="Roest Crollius H."/>
            <person name="Montfort J."/>
            <person name="Robinson-Rechavi M."/>
            <person name="Bucao C."/>
            <person name="Bouchez O."/>
            <person name="Gislard M."/>
            <person name="Lluch J."/>
            <person name="Milhes M."/>
            <person name="Lampietro C."/>
            <person name="Lopez Roques C."/>
            <person name="Donnadieu C."/>
            <person name="Braasch I."/>
            <person name="Desvignes T."/>
            <person name="Postlethwait J."/>
            <person name="Bobe J."/>
            <person name="Wedekind C."/>
            <person name="Guiguen Y."/>
        </authorList>
    </citation>
    <scope>NUCLEOTIDE SEQUENCE [LARGE SCALE GENOMIC DNA]</scope>
    <source>
        <strain evidence="1">Cs_M1</strain>
        <tissue evidence="1">Blood</tissue>
    </source>
</reference>
<protein>
    <recommendedName>
        <fullName evidence="3">SAM domain-containing protein</fullName>
    </recommendedName>
</protein>
<dbReference type="Proteomes" id="UP001356427">
    <property type="component" value="Unassembled WGS sequence"/>
</dbReference>
<dbReference type="Gene3D" id="1.10.150.50">
    <property type="entry name" value="Transcription Factor, Ets-1"/>
    <property type="match status" value="1"/>
</dbReference>
<dbReference type="EMBL" id="JAGTTL010000017">
    <property type="protein sequence ID" value="KAK6309939.1"/>
    <property type="molecule type" value="Genomic_DNA"/>
</dbReference>
<dbReference type="PANTHER" id="PTHR16155">
    <property type="entry name" value="DED DOMAIN-CONTAINING PROTEIN"/>
    <property type="match status" value="1"/>
</dbReference>
<sequence>MAEQVQIKNEDDKPTDLPAEIKDWNKHQVKQWALNEACIDSESANILLQQNINGPSLLLLEKSDLLEVGVTLGPAKLIIHKRDELLKLKKVQLSNPTTNQSGRPCKPYPFHRHHDACRYKANRILDVTESGASDYIEPCHEYKGYIHMSEAAVESKMNKFTDEVIRFAAACMNSRTNGTIHFGVGDKPDFVHGQVLGVSVQDKEAYVNALPQAIEGHFEYKHIQAAKMCIKPPRFVEVLNPDMTSSEKYVIEVDIVPDFVICQENIYHVFSLDTRKSKRKSKSKEMEKEEKKLFFICDSSSSSDLLALTTFAKTMEEYNRFVCNVSQLSQLRKQAEVNRLSVVKSSVQGSRLSEIITGGSQSLDKSHFERYVIVTNKSHLVQLESLGFLLELNPTAVLDFDPESTKNGLMKHFEDQSTINVHLPVQYKITEAVEDIASKLKLTRNTSWILCNGGIEGEVPSDVDDWLIEKGASVRNVISFLCRKDVLPHKRFLVIFILFSTVSEKMDPLLETFSTFWQELKGIEQILCICENEEAFTCWRDLIESRYVLDIKTRSIYELSFAEVNGTVLSLWSDNRKSSRFLPCGGGSKVLFKKKEESSLDTLNVLCVNQCEGGNEDKALIQEKFYKGGKVSWWNFYFSEQPGSMPFIKRDKFDLIMNTVLPALSSLRKSCVSFNLFHVPGCGGTTLAMHILWALKDKFRCAVLKDRTADHAVVAEQVVKLLMYDTTEQSSRIPVLLMLDDFEEMDDAYDLQQLIEKECVKRDIGSRSPQVILLNCMRAESWEKTESTEDTVFIGNNLSEMEQRQFEKKLEEIEKTYKNADTFYAFMIMKKNFSPEYIQGVARNTLKSFNINHKHGQLIAVLVLLNVYCKGATLSVSLCEEFLGLQTKPHSGSSDVKAGFGKFSTLVTCCTEEAKVVFEAVRMIHSSMAMHCLQELTTNSVTKAEITDLLLTTDKLYECVQGKDKLMKDVHTMLVKRHHSVKGEDSQFSPLIQDIAKETPGVEENVLFNAAKRFEKDAVISQLLARYQYLKKRDFREAKDWAKNAKDLSRDNSYISDTSAQVIKHELKSAIQSDKEDPIKPEKLKGYLRMAQSATEAFRETQEIAKKEATLRVQNKRDNSPFNTAGCLGEIQVAVIIIEILEKSPVFSSGNVHHDFLSEVLSGRITIQDVARNDSKHHKHASYYCVLHEFEDLLYNLRHNMKKHFDFLDSFYVNLGPRFTLKDSREERTRQELFRCFNRYSDLFCKMDSKELIKNKNLSIMLQIHKGRQFLEMRKADTHSGILNCLSNGTPTDVMVKIVRQYAFILSNTPERSVRDKVNLIYANVVLSCVKPESQHLRPYKILIDLLCQVLQGQIPYGESLALHFIAVALLWPQHIFMSQTVESQKLGSYVSQMRTSFWNEMKSVLNGKSPVVHFFLGKKQGYDRFIHLGEIERCVSPQENFASLWENGKIWKHERVKELLCRVTGRVQRKFILADTRNSGSKIEVIPMFKSPALWNIGGSKSVICNWFLNEGPTGL</sequence>
<dbReference type="PANTHER" id="PTHR16155:SF20">
    <property type="entry name" value="STERILE ALPHA MOTIF DOMAIN-CONTAINING PROTEIN 9-LIKE"/>
    <property type="match status" value="1"/>
</dbReference>
<evidence type="ECO:0000313" key="1">
    <source>
        <dbReference type="EMBL" id="KAK6309939.1"/>
    </source>
</evidence>
<gene>
    <name evidence="1" type="ORF">J4Q44_G00198200</name>
</gene>
<evidence type="ECO:0008006" key="3">
    <source>
        <dbReference type="Google" id="ProtNLM"/>
    </source>
</evidence>
<dbReference type="GO" id="GO:0005737">
    <property type="term" value="C:cytoplasm"/>
    <property type="evidence" value="ECO:0007669"/>
    <property type="project" value="TreeGrafter"/>
</dbReference>
<dbReference type="SUPFAM" id="SSF47769">
    <property type="entry name" value="SAM/Pointed domain"/>
    <property type="match status" value="1"/>
</dbReference>
<comment type="caution">
    <text evidence="1">The sequence shown here is derived from an EMBL/GenBank/DDBJ whole genome shotgun (WGS) entry which is preliminary data.</text>
</comment>
<evidence type="ECO:0000313" key="2">
    <source>
        <dbReference type="Proteomes" id="UP001356427"/>
    </source>
</evidence>
<dbReference type="InterPro" id="IPR013761">
    <property type="entry name" value="SAM/pointed_sf"/>
</dbReference>
<organism evidence="1 2">
    <name type="scientific">Coregonus suidteri</name>
    <dbReference type="NCBI Taxonomy" id="861788"/>
    <lineage>
        <taxon>Eukaryota</taxon>
        <taxon>Metazoa</taxon>
        <taxon>Chordata</taxon>
        <taxon>Craniata</taxon>
        <taxon>Vertebrata</taxon>
        <taxon>Euteleostomi</taxon>
        <taxon>Actinopterygii</taxon>
        <taxon>Neopterygii</taxon>
        <taxon>Teleostei</taxon>
        <taxon>Protacanthopterygii</taxon>
        <taxon>Salmoniformes</taxon>
        <taxon>Salmonidae</taxon>
        <taxon>Coregoninae</taxon>
        <taxon>Coregonus</taxon>
    </lineage>
</organism>
<proteinExistence type="predicted"/>
<name>A0AAN8LIF1_9TELE</name>
<accession>A0AAN8LIF1</accession>
<keyword evidence="2" id="KW-1185">Reference proteome</keyword>